<keyword evidence="2" id="KW-1185">Reference proteome</keyword>
<dbReference type="Proteomes" id="UP000297258">
    <property type="component" value="Unassembled WGS sequence"/>
</dbReference>
<sequence length="223" mass="23731">MSKDIVVGDHLRLGVDLYGLIPISADMALPPPGSSEPRCAGVDSVYMVDKVTNADTVIEFISVKDPKATDTCPRNAPPAQPGSQYKIKNEIYSMVSYRTTGIAFGGLIVPFKFRLGSDKKIAASPTIAPYLGFRSSWFQGFGTEVIPVVSAGLGLVPVADPSTNKTETKPAFSTAIGITMNSSKSKDFSAGILIGKDFLSRADRAPDPSVSKVWISAWVGISR</sequence>
<dbReference type="RefSeq" id="WP_135190091.1">
    <property type="nucleotide sequence ID" value="NZ_SPUM01000081.1"/>
</dbReference>
<dbReference type="OrthoDB" id="5933966at2"/>
<proteinExistence type="predicted"/>
<evidence type="ECO:0000313" key="2">
    <source>
        <dbReference type="Proteomes" id="UP000297258"/>
    </source>
</evidence>
<protein>
    <submittedName>
        <fullName evidence="1">Uncharacterized protein</fullName>
    </submittedName>
</protein>
<comment type="caution">
    <text evidence="1">The sequence shown here is derived from an EMBL/GenBank/DDBJ whole genome shotgun (WGS) entry which is preliminary data.</text>
</comment>
<gene>
    <name evidence="1" type="ORF">E4O92_12430</name>
</gene>
<accession>A0A4Y9T2K2</accession>
<organism evidence="1 2">
    <name type="scientific">Massilia horti</name>
    <dbReference type="NCBI Taxonomy" id="2562153"/>
    <lineage>
        <taxon>Bacteria</taxon>
        <taxon>Pseudomonadati</taxon>
        <taxon>Pseudomonadota</taxon>
        <taxon>Betaproteobacteria</taxon>
        <taxon>Burkholderiales</taxon>
        <taxon>Oxalobacteraceae</taxon>
        <taxon>Telluria group</taxon>
        <taxon>Massilia</taxon>
    </lineage>
</organism>
<reference evidence="1 2" key="1">
    <citation type="submission" date="2019-03" db="EMBL/GenBank/DDBJ databases">
        <title>Draft genome of Massilia hortus sp. nov., a novel bacterial species of the Oxalobacteraceae family.</title>
        <authorList>
            <person name="Peta V."/>
            <person name="Raths R."/>
            <person name="Bucking H."/>
        </authorList>
    </citation>
    <scope>NUCLEOTIDE SEQUENCE [LARGE SCALE GENOMIC DNA]</scope>
    <source>
        <strain evidence="1 2">ONC3</strain>
    </source>
</reference>
<dbReference type="EMBL" id="SPUM01000081">
    <property type="protein sequence ID" value="TFW31751.1"/>
    <property type="molecule type" value="Genomic_DNA"/>
</dbReference>
<dbReference type="AlphaFoldDB" id="A0A4Y9T2K2"/>
<name>A0A4Y9T2K2_9BURK</name>
<evidence type="ECO:0000313" key="1">
    <source>
        <dbReference type="EMBL" id="TFW31751.1"/>
    </source>
</evidence>